<proteinExistence type="predicted"/>
<gene>
    <name evidence="2" type="ORF">GCM10023186_25560</name>
</gene>
<dbReference type="Proteomes" id="UP001500454">
    <property type="component" value="Unassembled WGS sequence"/>
</dbReference>
<dbReference type="RefSeq" id="WP_345224761.1">
    <property type="nucleotide sequence ID" value="NZ_BAABHA010000008.1"/>
</dbReference>
<evidence type="ECO:0000313" key="3">
    <source>
        <dbReference type="Proteomes" id="UP001500454"/>
    </source>
</evidence>
<accession>A0ABP8J2P0</accession>
<organism evidence="2 3">
    <name type="scientific">Hymenobacter koreensis</name>
    <dbReference type="NCBI Taxonomy" id="1084523"/>
    <lineage>
        <taxon>Bacteria</taxon>
        <taxon>Pseudomonadati</taxon>
        <taxon>Bacteroidota</taxon>
        <taxon>Cytophagia</taxon>
        <taxon>Cytophagales</taxon>
        <taxon>Hymenobacteraceae</taxon>
        <taxon>Hymenobacter</taxon>
    </lineage>
</organism>
<reference evidence="3" key="1">
    <citation type="journal article" date="2019" name="Int. J. Syst. Evol. Microbiol.">
        <title>The Global Catalogue of Microorganisms (GCM) 10K type strain sequencing project: providing services to taxonomists for standard genome sequencing and annotation.</title>
        <authorList>
            <consortium name="The Broad Institute Genomics Platform"/>
            <consortium name="The Broad Institute Genome Sequencing Center for Infectious Disease"/>
            <person name="Wu L."/>
            <person name="Ma J."/>
        </authorList>
    </citation>
    <scope>NUCLEOTIDE SEQUENCE [LARGE SCALE GENOMIC DNA]</scope>
    <source>
        <strain evidence="3">JCM 17924</strain>
    </source>
</reference>
<keyword evidence="3" id="KW-1185">Reference proteome</keyword>
<protein>
    <recommendedName>
        <fullName evidence="4">Carboxypeptidase-like regulatory domain-containing protein</fullName>
    </recommendedName>
</protein>
<evidence type="ECO:0008006" key="4">
    <source>
        <dbReference type="Google" id="ProtNLM"/>
    </source>
</evidence>
<dbReference type="InterPro" id="IPR008969">
    <property type="entry name" value="CarboxyPept-like_regulatory"/>
</dbReference>
<feature type="signal peptide" evidence="1">
    <location>
        <begin position="1"/>
        <end position="21"/>
    </location>
</feature>
<keyword evidence="1" id="KW-0732">Signal</keyword>
<evidence type="ECO:0000313" key="2">
    <source>
        <dbReference type="EMBL" id="GAA4383915.1"/>
    </source>
</evidence>
<dbReference type="SUPFAM" id="SSF49464">
    <property type="entry name" value="Carboxypeptidase regulatory domain-like"/>
    <property type="match status" value="1"/>
</dbReference>
<sequence length="150" mass="16031">MKHFCSLLALALFFGSNSAMAQTETAQLTGSLETDTETMSVAGSAKRLACSQLEGRVLNAEGKPLIGATLLVKGTQYITITDQDGRFKLEAPVQEKQILTVEAAGYTPLLLPLASCSLPDLTLERDASTRIKRSGKRAGQVTRVGDAFLQ</sequence>
<comment type="caution">
    <text evidence="2">The sequence shown here is derived from an EMBL/GenBank/DDBJ whole genome shotgun (WGS) entry which is preliminary data.</text>
</comment>
<feature type="chain" id="PRO_5045982185" description="Carboxypeptidase-like regulatory domain-containing protein" evidence="1">
    <location>
        <begin position="22"/>
        <end position="150"/>
    </location>
</feature>
<dbReference type="Gene3D" id="2.60.40.1120">
    <property type="entry name" value="Carboxypeptidase-like, regulatory domain"/>
    <property type="match status" value="1"/>
</dbReference>
<dbReference type="Pfam" id="PF13715">
    <property type="entry name" value="CarbopepD_reg_2"/>
    <property type="match status" value="1"/>
</dbReference>
<dbReference type="EMBL" id="BAABHA010000008">
    <property type="protein sequence ID" value="GAA4383915.1"/>
    <property type="molecule type" value="Genomic_DNA"/>
</dbReference>
<name>A0ABP8J2P0_9BACT</name>
<evidence type="ECO:0000256" key="1">
    <source>
        <dbReference type="SAM" id="SignalP"/>
    </source>
</evidence>